<evidence type="ECO:0000313" key="12">
    <source>
        <dbReference type="EMBL" id="PIA14617.1"/>
    </source>
</evidence>
<dbReference type="GO" id="GO:1990817">
    <property type="term" value="F:poly(A) RNA polymerase activity"/>
    <property type="evidence" value="ECO:0007669"/>
    <property type="project" value="UniProtKB-EC"/>
</dbReference>
<evidence type="ECO:0000256" key="6">
    <source>
        <dbReference type="ARBA" id="ARBA00022490"/>
    </source>
</evidence>
<dbReference type="GO" id="GO:0010605">
    <property type="term" value="P:negative regulation of macromolecule metabolic process"/>
    <property type="evidence" value="ECO:0007669"/>
    <property type="project" value="UniProtKB-ARBA"/>
</dbReference>
<dbReference type="EMBL" id="KZ303515">
    <property type="protein sequence ID" value="PIA14617.1"/>
    <property type="molecule type" value="Genomic_DNA"/>
</dbReference>
<dbReference type="EC" id="2.7.7.19" evidence="5"/>
<protein>
    <recommendedName>
        <fullName evidence="5">polynucleotide adenylyltransferase</fullName>
        <ecNumber evidence="5">2.7.7.19</ecNumber>
    </recommendedName>
</protein>
<dbReference type="Pfam" id="PF03828">
    <property type="entry name" value="PAP_assoc"/>
    <property type="match status" value="1"/>
</dbReference>
<reference evidence="12 13" key="1">
    <citation type="journal article" date="2015" name="Genome Biol. Evol.">
        <title>Phylogenomic analyses indicate that early fungi evolved digesting cell walls of algal ancestors of land plants.</title>
        <authorList>
            <person name="Chang Y."/>
            <person name="Wang S."/>
            <person name="Sekimoto S."/>
            <person name="Aerts A.L."/>
            <person name="Choi C."/>
            <person name="Clum A."/>
            <person name="LaButti K.M."/>
            <person name="Lindquist E.A."/>
            <person name="Yee Ngan C."/>
            <person name="Ohm R.A."/>
            <person name="Salamov A.A."/>
            <person name="Grigoriev I.V."/>
            <person name="Spatafora J.W."/>
            <person name="Berbee M.L."/>
        </authorList>
    </citation>
    <scope>NUCLEOTIDE SEQUENCE [LARGE SCALE GENOMIC DNA]</scope>
    <source>
        <strain evidence="12 13">NRRL 1564</strain>
    </source>
</reference>
<dbReference type="GO" id="GO:0005737">
    <property type="term" value="C:cytoplasm"/>
    <property type="evidence" value="ECO:0007669"/>
    <property type="project" value="UniProtKB-SubCell"/>
</dbReference>
<dbReference type="InterPro" id="IPR043519">
    <property type="entry name" value="NT_sf"/>
</dbReference>
<dbReference type="Proteomes" id="UP000242474">
    <property type="component" value="Unassembled WGS sequence"/>
</dbReference>
<comment type="cofactor">
    <cofactor evidence="2">
        <name>Mg(2+)</name>
        <dbReference type="ChEBI" id="CHEBI:18420"/>
    </cofactor>
</comment>
<dbReference type="GO" id="GO:0031123">
    <property type="term" value="P:RNA 3'-end processing"/>
    <property type="evidence" value="ECO:0007669"/>
    <property type="project" value="TreeGrafter"/>
</dbReference>
<organism evidence="12 13">
    <name type="scientific">Coemansia reversa (strain ATCC 12441 / NRRL 1564)</name>
    <dbReference type="NCBI Taxonomy" id="763665"/>
    <lineage>
        <taxon>Eukaryota</taxon>
        <taxon>Fungi</taxon>
        <taxon>Fungi incertae sedis</taxon>
        <taxon>Zoopagomycota</taxon>
        <taxon>Kickxellomycotina</taxon>
        <taxon>Kickxellomycetes</taxon>
        <taxon>Kickxellales</taxon>
        <taxon>Kickxellaceae</taxon>
        <taxon>Coemansia</taxon>
    </lineage>
</organism>
<feature type="domain" description="Poly(A) RNA polymerase mitochondrial-like central palm" evidence="11">
    <location>
        <begin position="192"/>
        <end position="330"/>
    </location>
</feature>
<dbReference type="STRING" id="763665.A0A2G5B7B4"/>
<evidence type="ECO:0000256" key="2">
    <source>
        <dbReference type="ARBA" id="ARBA00001946"/>
    </source>
</evidence>
<comment type="subcellular location">
    <subcellularLocation>
        <location evidence="3">Cytoplasm</location>
    </subcellularLocation>
</comment>
<evidence type="ECO:0000256" key="7">
    <source>
        <dbReference type="ARBA" id="ARBA00022679"/>
    </source>
</evidence>
<keyword evidence="7" id="KW-0808">Transferase</keyword>
<name>A0A2G5B7B4_COERN</name>
<keyword evidence="13" id="KW-1185">Reference proteome</keyword>
<dbReference type="AlphaFoldDB" id="A0A2G5B7B4"/>
<evidence type="ECO:0000256" key="1">
    <source>
        <dbReference type="ARBA" id="ARBA00001936"/>
    </source>
</evidence>
<evidence type="ECO:0000259" key="10">
    <source>
        <dbReference type="Pfam" id="PF03828"/>
    </source>
</evidence>
<evidence type="ECO:0000259" key="11">
    <source>
        <dbReference type="Pfam" id="PF22600"/>
    </source>
</evidence>
<feature type="domain" description="PAP-associated" evidence="10">
    <location>
        <begin position="467"/>
        <end position="533"/>
    </location>
</feature>
<comment type="cofactor">
    <cofactor evidence="1">
        <name>Mn(2+)</name>
        <dbReference type="ChEBI" id="CHEBI:29035"/>
    </cofactor>
</comment>
<dbReference type="SUPFAM" id="SSF81301">
    <property type="entry name" value="Nucleotidyltransferase"/>
    <property type="match status" value="1"/>
</dbReference>
<dbReference type="InterPro" id="IPR002058">
    <property type="entry name" value="PAP_assoc"/>
</dbReference>
<proteinExistence type="inferred from homology"/>
<dbReference type="Pfam" id="PF22600">
    <property type="entry name" value="MTPAP-like_central"/>
    <property type="match status" value="1"/>
</dbReference>
<gene>
    <name evidence="12" type="ORF">COEREDRAFT_82645</name>
</gene>
<keyword evidence="9" id="KW-0460">Magnesium</keyword>
<dbReference type="OrthoDB" id="2274644at2759"/>
<dbReference type="PANTHER" id="PTHR12271:SF40">
    <property type="entry name" value="POLY(A) RNA POLYMERASE GLD2"/>
    <property type="match status" value="1"/>
</dbReference>
<comment type="similarity">
    <text evidence="4">Belongs to the DNA polymerase type-B-like family.</text>
</comment>
<keyword evidence="8" id="KW-0479">Metal-binding</keyword>
<evidence type="ECO:0000256" key="8">
    <source>
        <dbReference type="ARBA" id="ARBA00022723"/>
    </source>
</evidence>
<accession>A0A2G5B7B4</accession>
<dbReference type="SUPFAM" id="SSF81631">
    <property type="entry name" value="PAP/OAS1 substrate-binding domain"/>
    <property type="match status" value="1"/>
</dbReference>
<evidence type="ECO:0000256" key="3">
    <source>
        <dbReference type="ARBA" id="ARBA00004496"/>
    </source>
</evidence>
<sequence>MSISAGLGQAGVKRFPSISSMLMTNKGKNMFNSDKYMPTSYKLMDRLRTLLAKDGKQQSIAGKKNKVKALPLDCALPHLNMLDIDEKPFSVQQVCAMIGRLNNIPYKPIMLAKLQTDSQGEMSLVLDKDIGDNEGSTYSWAVTYSPWVWIKGIAAASKELPSLQPAFLPSFDSIATAKLPPIIQRQEELNSELEELSHFWTPDKASMDAVLAAQDMIRLAARKFDMSVYCKLEVFGSRAYGICQSDSDFDFLMTIMHRKMVKSKLRERFISQLKSALRKTKSVPLAVYIRKAKVPIIKFQYQRGKRVYNGDISFEERSAILRTKMLKAYINMDPRVRTVLMLLKHWGVKRELTSKDVLNSYCMTMMGLAFLISQRVVPPLQLLSTTIIDDKAWDRLTEIHNSPEEISKLYPKEKSSDNDKSLSVAQCLQTGRNLPGMNVSGNNGYYLDDLRLQQVWKSPNKKSAFELAFEMFRFYGTEFDPKIHAISPRLGSPCILRSNLSKLEAPLPKKISLQSFGPQKGTHLLAIEDPLITSTNSGRKASVQWVGGLLWEMRRAAWAMAKGLEDNKFKVLDRLFLPPTANIYRDAGVWAPAYKRLISDMRQNTDNSCSDDVDPLDNHSTIKLDELEDKELMKISKLHEKYL</sequence>
<dbReference type="Gene3D" id="1.10.1410.10">
    <property type="match status" value="1"/>
</dbReference>
<dbReference type="GO" id="GO:0046872">
    <property type="term" value="F:metal ion binding"/>
    <property type="evidence" value="ECO:0007669"/>
    <property type="project" value="UniProtKB-KW"/>
</dbReference>
<dbReference type="InterPro" id="IPR054708">
    <property type="entry name" value="MTPAP-like_central"/>
</dbReference>
<evidence type="ECO:0000256" key="5">
    <source>
        <dbReference type="ARBA" id="ARBA00012388"/>
    </source>
</evidence>
<evidence type="ECO:0000256" key="9">
    <source>
        <dbReference type="ARBA" id="ARBA00022842"/>
    </source>
</evidence>
<dbReference type="CDD" id="cd05402">
    <property type="entry name" value="NT_PAP_TUTase"/>
    <property type="match status" value="1"/>
</dbReference>
<evidence type="ECO:0000313" key="13">
    <source>
        <dbReference type="Proteomes" id="UP000242474"/>
    </source>
</evidence>
<keyword evidence="6" id="KW-0963">Cytoplasm</keyword>
<dbReference type="Gene3D" id="3.30.460.10">
    <property type="entry name" value="Beta Polymerase, domain 2"/>
    <property type="match status" value="1"/>
</dbReference>
<evidence type="ECO:0000256" key="4">
    <source>
        <dbReference type="ARBA" id="ARBA00008593"/>
    </source>
</evidence>
<dbReference type="PANTHER" id="PTHR12271">
    <property type="entry name" value="POLY A POLYMERASE CID PAP -RELATED"/>
    <property type="match status" value="1"/>
</dbReference>